<gene>
    <name evidence="2" type="ORF">ACFSKK_15190</name>
</gene>
<evidence type="ECO:0000256" key="1">
    <source>
        <dbReference type="SAM" id="SignalP"/>
    </source>
</evidence>
<dbReference type="EMBL" id="JBHUIK010000003">
    <property type="protein sequence ID" value="MFD2215034.1"/>
    <property type="molecule type" value="Genomic_DNA"/>
</dbReference>
<dbReference type="PROSITE" id="PS51257">
    <property type="entry name" value="PROKAR_LIPOPROTEIN"/>
    <property type="match status" value="1"/>
</dbReference>
<dbReference type="Proteomes" id="UP001597318">
    <property type="component" value="Unassembled WGS sequence"/>
</dbReference>
<keyword evidence="3" id="KW-1185">Reference proteome</keyword>
<feature type="chain" id="PRO_5045261697" description="Lipoprotein" evidence="1">
    <location>
        <begin position="25"/>
        <end position="170"/>
    </location>
</feature>
<accession>A0ABW5C073</accession>
<reference evidence="3" key="1">
    <citation type="journal article" date="2019" name="Int. J. Syst. Evol. Microbiol.">
        <title>The Global Catalogue of Microorganisms (GCM) 10K type strain sequencing project: providing services to taxonomists for standard genome sequencing and annotation.</title>
        <authorList>
            <consortium name="The Broad Institute Genomics Platform"/>
            <consortium name="The Broad Institute Genome Sequencing Center for Infectious Disease"/>
            <person name="Wu L."/>
            <person name="Ma J."/>
        </authorList>
    </citation>
    <scope>NUCLEOTIDE SEQUENCE [LARGE SCALE GENOMIC DNA]</scope>
    <source>
        <strain evidence="3">CGMCC 1.15474</strain>
    </source>
</reference>
<feature type="signal peptide" evidence="1">
    <location>
        <begin position="1"/>
        <end position="24"/>
    </location>
</feature>
<keyword evidence="1" id="KW-0732">Signal</keyword>
<organism evidence="2 3">
    <name type="scientific">Metabacillus endolithicus</name>
    <dbReference type="NCBI Taxonomy" id="1535204"/>
    <lineage>
        <taxon>Bacteria</taxon>
        <taxon>Bacillati</taxon>
        <taxon>Bacillota</taxon>
        <taxon>Bacilli</taxon>
        <taxon>Bacillales</taxon>
        <taxon>Bacillaceae</taxon>
        <taxon>Metabacillus</taxon>
    </lineage>
</organism>
<proteinExistence type="predicted"/>
<evidence type="ECO:0000313" key="3">
    <source>
        <dbReference type="Proteomes" id="UP001597318"/>
    </source>
</evidence>
<comment type="caution">
    <text evidence="2">The sequence shown here is derived from an EMBL/GenBank/DDBJ whole genome shotgun (WGS) entry which is preliminary data.</text>
</comment>
<protein>
    <recommendedName>
        <fullName evidence="4">Lipoprotein</fullName>
    </recommendedName>
</protein>
<dbReference type="RefSeq" id="WP_247346581.1">
    <property type="nucleotide sequence ID" value="NZ_CP095550.1"/>
</dbReference>
<name>A0ABW5C073_9BACI</name>
<evidence type="ECO:0008006" key="4">
    <source>
        <dbReference type="Google" id="ProtNLM"/>
    </source>
</evidence>
<evidence type="ECO:0000313" key="2">
    <source>
        <dbReference type="EMBL" id="MFD2215034.1"/>
    </source>
</evidence>
<sequence length="170" mass="19167">MKIHKSLLALALIMFLLLSGCSNEPDIEGNHKDVIASEKTLPENIQEVGFVRETGPQFEYMVKKSVNSSQFEQTWNLYGFENKLPSINFKEKDVFFIGVYESGSCPYKIENVELSSDNKTITLPLSEPEGNCTSDATPRTFVIRVDKETSEKIENVVIAESGYETKVPFE</sequence>